<keyword evidence="10" id="KW-0175">Coiled coil</keyword>
<name>A0A9N9ZYS2_BEMTA</name>
<evidence type="ECO:0000313" key="20">
    <source>
        <dbReference type="Proteomes" id="UP001152759"/>
    </source>
</evidence>
<evidence type="ECO:0000256" key="9">
    <source>
        <dbReference type="ARBA" id="ARBA00022871"/>
    </source>
</evidence>
<keyword evidence="6" id="KW-0132">Cell division</keyword>
<sequence>MSASNLLVARVGCADDSERPDSARAKPLRVEVLLVWVIVGERTSWADDKWVWGEKSRSRGRSGESAQRDHEQVSRESLEYDRQLQGIYSHERPAYNDNVSKQTIDILSNYESKTRPESDYRYEVYENSGLADTRPPPYRPVAFGSPNRPVVPLPSSNRPGVSLPSPNRPVAALASPSRPVPAASIFALPARPVPVVSRPSALPITLPSPAGSRPNPNFAGPQGAASSVGILTGPVPSWENAQSTHKNGDPTQFERCKCSFSFNCKAPGIQFVRVIASDSRAYILNSWSMDQQNVNHLLNAASIGVPPRPKPGSSMEYSVVHGLRSAIECMCEYTPKQQEKQSQLTDGSKILNRCRVICITSTRDDASIKSLEELFMNDLIQLNKAASQSDLLTPVHHCHLVIINTYPNNLESIAVTPRPTRDISPLLSSEVHVIKAGLGISSKLSQLILNHYDLASTTVTGIPMKEEQNANSSANYDVEIFHASQAHTAFLRGDLADTMLIRTPKEGAEYDTITLKWCTPRNLSSAEMHNCTTMHRITPTDVNSRPSSCLINFLLNGRSVMLEMLRRTGGKAISHLLTAHGGEIFIHTISMGRSILEDPPSISEGQGGRITDYRITDFGALMQANKLFPLSKYLEKTGDPTPLERMKAQLDRHTKYWPLTISSTCIFSYKQFMEPLLSLMLKTDLTDDEVFQCKQCIFVLIGLEAKHEPLQIPNIGQRGKGPKKEEQYRVMWNELESYLRAHSHTDQHRQVLQCLLECKNKSGAIDDEKLKKMETVELDQALRELDQLVKQPEATRTSDSMRVTVIRATTDSPMSPPPSASIPSSFFSKSRSNSGSYSVPHSILDLWDTKSAFEIRTRPQFAGRTVAEPAPGGNFVSKLYPNLKLESGKENSAAPQPEA</sequence>
<keyword evidence="12" id="KW-0469">Meiosis</keyword>
<evidence type="ECO:0000256" key="5">
    <source>
        <dbReference type="ARBA" id="ARBA00022490"/>
    </source>
</evidence>
<evidence type="ECO:0000256" key="10">
    <source>
        <dbReference type="ARBA" id="ARBA00023054"/>
    </source>
</evidence>
<evidence type="ECO:0000256" key="6">
    <source>
        <dbReference type="ARBA" id="ARBA00022618"/>
    </source>
</evidence>
<feature type="compositionally biased region" description="Basic and acidic residues" evidence="18">
    <location>
        <begin position="66"/>
        <end position="78"/>
    </location>
</feature>
<comment type="subcellular location">
    <subcellularLocation>
        <location evidence="2">Cytoplasm</location>
        <location evidence="2">Perinuclear region</location>
    </subcellularLocation>
    <subcellularLocation>
        <location evidence="1">Nucleus</location>
    </subcellularLocation>
</comment>
<evidence type="ECO:0000256" key="7">
    <source>
        <dbReference type="ARBA" id="ARBA00022776"/>
    </source>
</evidence>
<dbReference type="Pfam" id="PF10221">
    <property type="entry name" value="Mat89Bb"/>
    <property type="match status" value="1"/>
</dbReference>
<evidence type="ECO:0000256" key="15">
    <source>
        <dbReference type="ARBA" id="ARBA00032585"/>
    </source>
</evidence>
<dbReference type="GO" id="GO:0007283">
    <property type="term" value="P:spermatogenesis"/>
    <property type="evidence" value="ECO:0007669"/>
    <property type="project" value="UniProtKB-KW"/>
</dbReference>
<dbReference type="Proteomes" id="UP001152759">
    <property type="component" value="Chromosome 1"/>
</dbReference>
<organism evidence="19 20">
    <name type="scientific">Bemisia tabaci</name>
    <name type="common">Sweetpotato whitefly</name>
    <name type="synonym">Aleurodes tabaci</name>
    <dbReference type="NCBI Taxonomy" id="7038"/>
    <lineage>
        <taxon>Eukaryota</taxon>
        <taxon>Metazoa</taxon>
        <taxon>Ecdysozoa</taxon>
        <taxon>Arthropoda</taxon>
        <taxon>Hexapoda</taxon>
        <taxon>Insecta</taxon>
        <taxon>Pterygota</taxon>
        <taxon>Neoptera</taxon>
        <taxon>Paraneoptera</taxon>
        <taxon>Hemiptera</taxon>
        <taxon>Sternorrhyncha</taxon>
        <taxon>Aleyrodoidea</taxon>
        <taxon>Aleyrodidae</taxon>
        <taxon>Aleyrodinae</taxon>
        <taxon>Bemisia</taxon>
    </lineage>
</organism>
<dbReference type="GO" id="GO:0007346">
    <property type="term" value="P:regulation of mitotic cell cycle"/>
    <property type="evidence" value="ECO:0007669"/>
    <property type="project" value="TreeGrafter"/>
</dbReference>
<keyword evidence="9" id="KW-0744">Spermatogenesis</keyword>
<evidence type="ECO:0000256" key="16">
    <source>
        <dbReference type="ARBA" id="ARBA00061603"/>
    </source>
</evidence>
<feature type="region of interest" description="Disordered" evidence="18">
    <location>
        <begin position="207"/>
        <end position="226"/>
    </location>
</feature>
<evidence type="ECO:0000256" key="18">
    <source>
        <dbReference type="SAM" id="MobiDB-lite"/>
    </source>
</evidence>
<reference evidence="19" key="1">
    <citation type="submission" date="2021-12" db="EMBL/GenBank/DDBJ databases">
        <authorList>
            <person name="King R."/>
        </authorList>
    </citation>
    <scope>NUCLEOTIDE SEQUENCE</scope>
</reference>
<comment type="similarity">
    <text evidence="16">Belongs to the Integrator subunit 13 family.</text>
</comment>
<dbReference type="GO" id="GO:0048471">
    <property type="term" value="C:perinuclear region of cytoplasm"/>
    <property type="evidence" value="ECO:0007669"/>
    <property type="project" value="UniProtKB-SubCell"/>
</dbReference>
<gene>
    <name evidence="19" type="ORF">BEMITA_LOCUS266</name>
</gene>
<dbReference type="GO" id="GO:0030154">
    <property type="term" value="P:cell differentiation"/>
    <property type="evidence" value="ECO:0007669"/>
    <property type="project" value="UniProtKB-KW"/>
</dbReference>
<dbReference type="GO" id="GO:0051321">
    <property type="term" value="P:meiotic cell cycle"/>
    <property type="evidence" value="ECO:0007669"/>
    <property type="project" value="UniProtKB-KW"/>
</dbReference>
<evidence type="ECO:0000256" key="1">
    <source>
        <dbReference type="ARBA" id="ARBA00004123"/>
    </source>
</evidence>
<dbReference type="GO" id="GO:0051642">
    <property type="term" value="P:centrosome localization"/>
    <property type="evidence" value="ECO:0007669"/>
    <property type="project" value="TreeGrafter"/>
</dbReference>
<evidence type="ECO:0000256" key="11">
    <source>
        <dbReference type="ARBA" id="ARBA00023242"/>
    </source>
</evidence>
<keyword evidence="7" id="KW-0498">Mitosis</keyword>
<proteinExistence type="inferred from homology"/>
<keyword evidence="5" id="KW-0963">Cytoplasm</keyword>
<keyword evidence="4" id="KW-0217">Developmental protein</keyword>
<dbReference type="PANTHER" id="PTHR12955">
    <property type="entry name" value="SARCOMA ANTIGEN NY-SAR-95-RELATED"/>
    <property type="match status" value="1"/>
</dbReference>
<keyword evidence="11" id="KW-0539">Nucleus</keyword>
<accession>A0A9N9ZYS2</accession>
<keyword evidence="8" id="KW-0221">Differentiation</keyword>
<dbReference type="GO" id="GO:0032039">
    <property type="term" value="C:integrator complex"/>
    <property type="evidence" value="ECO:0007669"/>
    <property type="project" value="TreeGrafter"/>
</dbReference>
<dbReference type="GO" id="GO:0051301">
    <property type="term" value="P:cell division"/>
    <property type="evidence" value="ECO:0007669"/>
    <property type="project" value="UniProtKB-KW"/>
</dbReference>
<feature type="region of interest" description="Disordered" evidence="18">
    <location>
        <begin position="56"/>
        <end position="78"/>
    </location>
</feature>
<evidence type="ECO:0000256" key="12">
    <source>
        <dbReference type="ARBA" id="ARBA00023254"/>
    </source>
</evidence>
<evidence type="ECO:0000256" key="17">
    <source>
        <dbReference type="ARBA" id="ARBA00065185"/>
    </source>
</evidence>
<evidence type="ECO:0000256" key="2">
    <source>
        <dbReference type="ARBA" id="ARBA00004556"/>
    </source>
</evidence>
<dbReference type="AlphaFoldDB" id="A0A9N9ZYS2"/>
<evidence type="ECO:0000256" key="8">
    <source>
        <dbReference type="ARBA" id="ARBA00022782"/>
    </source>
</evidence>
<evidence type="ECO:0000256" key="3">
    <source>
        <dbReference type="ARBA" id="ARBA00020501"/>
    </source>
</evidence>
<comment type="subunit">
    <text evidence="17">Belongs to the multiprotein complex Integrator, at least composed of IntS1, IntS2, IntS3, IntS4, omd/IntS5, IntS6, defl/IntS7, IntS8, IntS9, IntS10, IntS11, IntS12, asun/IntS13, IntS14 and IntS15. The core complex associates with protein phosphatase 2A subunits mts/PP2A and Pp2A-29B, to form the Integrator-PP2A (INTAC) complex.</text>
</comment>
<evidence type="ECO:0000256" key="14">
    <source>
        <dbReference type="ARBA" id="ARBA00030658"/>
    </source>
</evidence>
<protein>
    <recommendedName>
        <fullName evidence="3">Protein asunder</fullName>
    </recommendedName>
    <alternativeName>
        <fullName evidence="15">Cell cycle regulator Mat89Bb</fullName>
    </alternativeName>
    <alternativeName>
        <fullName evidence="14">Set apart in position or space protein</fullName>
    </alternativeName>
</protein>
<keyword evidence="20" id="KW-1185">Reference proteome</keyword>
<dbReference type="EMBL" id="OU963862">
    <property type="protein sequence ID" value="CAH0380510.1"/>
    <property type="molecule type" value="Genomic_DNA"/>
</dbReference>
<keyword evidence="13" id="KW-0131">Cell cycle</keyword>
<evidence type="ECO:0000256" key="4">
    <source>
        <dbReference type="ARBA" id="ARBA00022473"/>
    </source>
</evidence>
<dbReference type="PANTHER" id="PTHR12955:SF1">
    <property type="entry name" value="INTEGRATOR COMPLEX SUBUNIT 13"/>
    <property type="match status" value="1"/>
</dbReference>
<evidence type="ECO:0000313" key="19">
    <source>
        <dbReference type="EMBL" id="CAH0380510.1"/>
    </source>
</evidence>
<evidence type="ECO:0000256" key="13">
    <source>
        <dbReference type="ARBA" id="ARBA00023306"/>
    </source>
</evidence>
<dbReference type="InterPro" id="IPR019355">
    <property type="entry name" value="Cell_cycle_regulator_Mat89Bb"/>
</dbReference>